<dbReference type="EMBL" id="KN837189">
    <property type="protein sequence ID" value="KIJ35441.1"/>
    <property type="molecule type" value="Genomic_DNA"/>
</dbReference>
<dbReference type="PANTHER" id="PTHR28570:SF4">
    <property type="entry name" value="VACUOLAR AMINOPEPTIDASE 1"/>
    <property type="match status" value="1"/>
</dbReference>
<name>A0A0C9VDI7_SPHS4</name>
<dbReference type="AlphaFoldDB" id="A0A0C9VDI7"/>
<dbReference type="HOGENOM" id="CLU_1960952_0_0_1"/>
<dbReference type="GO" id="GO:0008270">
    <property type="term" value="F:zinc ion binding"/>
    <property type="evidence" value="ECO:0007669"/>
    <property type="project" value="InterPro"/>
</dbReference>
<accession>A0A0C9VDI7</accession>
<dbReference type="PANTHER" id="PTHR28570">
    <property type="entry name" value="ASPARTYL AMINOPEPTIDASE"/>
    <property type="match status" value="1"/>
</dbReference>
<dbReference type="Pfam" id="PF02127">
    <property type="entry name" value="Peptidase_M18"/>
    <property type="match status" value="1"/>
</dbReference>
<dbReference type="SUPFAM" id="SSF53187">
    <property type="entry name" value="Zn-dependent exopeptidases"/>
    <property type="match status" value="1"/>
</dbReference>
<organism evidence="2 3">
    <name type="scientific">Sphaerobolus stellatus (strain SS14)</name>
    <dbReference type="NCBI Taxonomy" id="990650"/>
    <lineage>
        <taxon>Eukaryota</taxon>
        <taxon>Fungi</taxon>
        <taxon>Dikarya</taxon>
        <taxon>Basidiomycota</taxon>
        <taxon>Agaricomycotina</taxon>
        <taxon>Agaricomycetes</taxon>
        <taxon>Phallomycetidae</taxon>
        <taxon>Geastrales</taxon>
        <taxon>Sphaerobolaceae</taxon>
        <taxon>Sphaerobolus</taxon>
    </lineage>
</organism>
<sequence length="128" mass="13034">MVACTGIVSIGSSIQRTIEAFSEDGSVGAAKPMQTVTSSLRMSTTPSITTSSTSTSPSTCPALTEVSVSFDSNGSMTTDSVSSALFQRIAEEAGHTIQLFQICNDSRGGGTISPMLSAAMGVRAIDTG</sequence>
<protein>
    <submittedName>
        <fullName evidence="2">Uncharacterized protein</fullName>
    </submittedName>
</protein>
<evidence type="ECO:0000256" key="1">
    <source>
        <dbReference type="SAM" id="MobiDB-lite"/>
    </source>
</evidence>
<keyword evidence="3" id="KW-1185">Reference proteome</keyword>
<gene>
    <name evidence="2" type="ORF">M422DRAFT_51524</name>
</gene>
<dbReference type="OrthoDB" id="9880441at2759"/>
<dbReference type="GO" id="GO:0000324">
    <property type="term" value="C:fungal-type vacuole"/>
    <property type="evidence" value="ECO:0007669"/>
    <property type="project" value="TreeGrafter"/>
</dbReference>
<dbReference type="Proteomes" id="UP000054279">
    <property type="component" value="Unassembled WGS sequence"/>
</dbReference>
<feature type="compositionally biased region" description="Low complexity" evidence="1">
    <location>
        <begin position="43"/>
        <end position="56"/>
    </location>
</feature>
<dbReference type="GO" id="GO:0070006">
    <property type="term" value="F:metalloaminopeptidase activity"/>
    <property type="evidence" value="ECO:0007669"/>
    <property type="project" value="TreeGrafter"/>
</dbReference>
<dbReference type="Gene3D" id="3.40.630.10">
    <property type="entry name" value="Zn peptidases"/>
    <property type="match status" value="1"/>
</dbReference>
<feature type="region of interest" description="Disordered" evidence="1">
    <location>
        <begin position="35"/>
        <end position="56"/>
    </location>
</feature>
<dbReference type="GO" id="GO:0006508">
    <property type="term" value="P:proteolysis"/>
    <property type="evidence" value="ECO:0007669"/>
    <property type="project" value="InterPro"/>
</dbReference>
<dbReference type="InterPro" id="IPR001948">
    <property type="entry name" value="Peptidase_M18"/>
</dbReference>
<reference evidence="2 3" key="1">
    <citation type="submission" date="2014-06" db="EMBL/GenBank/DDBJ databases">
        <title>Evolutionary Origins and Diversification of the Mycorrhizal Mutualists.</title>
        <authorList>
            <consortium name="DOE Joint Genome Institute"/>
            <consortium name="Mycorrhizal Genomics Consortium"/>
            <person name="Kohler A."/>
            <person name="Kuo A."/>
            <person name="Nagy L.G."/>
            <person name="Floudas D."/>
            <person name="Copeland A."/>
            <person name="Barry K.W."/>
            <person name="Cichocki N."/>
            <person name="Veneault-Fourrey C."/>
            <person name="LaButti K."/>
            <person name="Lindquist E.A."/>
            <person name="Lipzen A."/>
            <person name="Lundell T."/>
            <person name="Morin E."/>
            <person name="Murat C."/>
            <person name="Riley R."/>
            <person name="Ohm R."/>
            <person name="Sun H."/>
            <person name="Tunlid A."/>
            <person name="Henrissat B."/>
            <person name="Grigoriev I.V."/>
            <person name="Hibbett D.S."/>
            <person name="Martin F."/>
        </authorList>
    </citation>
    <scope>NUCLEOTIDE SEQUENCE [LARGE SCALE GENOMIC DNA]</scope>
    <source>
        <strain evidence="2 3">SS14</strain>
    </source>
</reference>
<evidence type="ECO:0000313" key="3">
    <source>
        <dbReference type="Proteomes" id="UP000054279"/>
    </source>
</evidence>
<proteinExistence type="predicted"/>
<evidence type="ECO:0000313" key="2">
    <source>
        <dbReference type="EMBL" id="KIJ35441.1"/>
    </source>
</evidence>